<evidence type="ECO:0000256" key="1">
    <source>
        <dbReference type="SAM" id="Phobius"/>
    </source>
</evidence>
<keyword evidence="1" id="KW-0812">Transmembrane</keyword>
<dbReference type="Proteomes" id="UP000637720">
    <property type="component" value="Unassembled WGS sequence"/>
</dbReference>
<sequence>MRWWGMRELLVDPICLRYGGRLAAVNAGVSALILGGLWTAVLAFPGPRVPWIEFAFGAALFLAAWILFVRRLPPLDRSRIRAIGIWGTAPFWAVGITGSIAAILLAAGGFRPASVFAYGVLSALAMGLGLACWIVVAVLGGRNEAGAEPPR</sequence>
<proteinExistence type="predicted"/>
<keyword evidence="1" id="KW-0472">Membrane</keyword>
<feature type="transmembrane region" description="Helical" evidence="1">
    <location>
        <begin position="116"/>
        <end position="141"/>
    </location>
</feature>
<gene>
    <name evidence="2" type="ORF">GCM10007043_00130</name>
</gene>
<name>A0A8J3B3E2_9BACI</name>
<reference evidence="2" key="2">
    <citation type="submission" date="2020-09" db="EMBL/GenBank/DDBJ databases">
        <authorList>
            <person name="Sun Q."/>
            <person name="Ohkuma M."/>
        </authorList>
    </citation>
    <scope>NUCLEOTIDE SEQUENCE</scope>
    <source>
        <strain evidence="2">JCM 14719</strain>
    </source>
</reference>
<dbReference type="RefSeq" id="WP_054672926.1">
    <property type="nucleotide sequence ID" value="NZ_BMOF01000001.1"/>
</dbReference>
<keyword evidence="3" id="KW-1185">Reference proteome</keyword>
<feature type="transmembrane region" description="Helical" evidence="1">
    <location>
        <begin position="50"/>
        <end position="68"/>
    </location>
</feature>
<dbReference type="AlphaFoldDB" id="A0A8J3B3E2"/>
<comment type="caution">
    <text evidence="2">The sequence shown here is derived from an EMBL/GenBank/DDBJ whole genome shotgun (WGS) entry which is preliminary data.</text>
</comment>
<dbReference type="EMBL" id="BMOF01000001">
    <property type="protein sequence ID" value="GGJ90452.1"/>
    <property type="molecule type" value="Genomic_DNA"/>
</dbReference>
<reference evidence="2" key="1">
    <citation type="journal article" date="2014" name="Int. J. Syst. Evol. Microbiol.">
        <title>Complete genome sequence of Corynebacterium casei LMG S-19264T (=DSM 44701T), isolated from a smear-ripened cheese.</title>
        <authorList>
            <consortium name="US DOE Joint Genome Institute (JGI-PGF)"/>
            <person name="Walter F."/>
            <person name="Albersmeier A."/>
            <person name="Kalinowski J."/>
            <person name="Ruckert C."/>
        </authorList>
    </citation>
    <scope>NUCLEOTIDE SEQUENCE</scope>
    <source>
        <strain evidence="2">JCM 14719</strain>
    </source>
</reference>
<keyword evidence="1" id="KW-1133">Transmembrane helix</keyword>
<evidence type="ECO:0000313" key="2">
    <source>
        <dbReference type="EMBL" id="GGJ90452.1"/>
    </source>
</evidence>
<protein>
    <submittedName>
        <fullName evidence="2">Uncharacterized protein</fullName>
    </submittedName>
</protein>
<evidence type="ECO:0000313" key="3">
    <source>
        <dbReference type="Proteomes" id="UP000637720"/>
    </source>
</evidence>
<accession>A0A8J3B3E2</accession>
<feature type="transmembrane region" description="Helical" evidence="1">
    <location>
        <begin position="89"/>
        <end position="110"/>
    </location>
</feature>
<organism evidence="2 3">
    <name type="scientific">Calditerricola satsumensis</name>
    <dbReference type="NCBI Taxonomy" id="373054"/>
    <lineage>
        <taxon>Bacteria</taxon>
        <taxon>Bacillati</taxon>
        <taxon>Bacillota</taxon>
        <taxon>Bacilli</taxon>
        <taxon>Bacillales</taxon>
        <taxon>Bacillaceae</taxon>
        <taxon>Calditerricola</taxon>
    </lineage>
</organism>
<feature type="transmembrane region" description="Helical" evidence="1">
    <location>
        <begin position="21"/>
        <end position="44"/>
    </location>
</feature>